<dbReference type="RefSeq" id="WP_271869409.1">
    <property type="nucleotide sequence ID" value="NZ_JAOTGU010000001.1"/>
</dbReference>
<comment type="caution">
    <text evidence="1">The sequence shown here is derived from an EMBL/GenBank/DDBJ whole genome shotgun (WGS) entry which is preliminary data.</text>
</comment>
<name>A0A9X4AC90_LACAM</name>
<gene>
    <name evidence="1" type="ORF">ODV15_00430</name>
</gene>
<proteinExistence type="predicted"/>
<dbReference type="AlphaFoldDB" id="A0A9X4AC90"/>
<evidence type="ECO:0000313" key="2">
    <source>
        <dbReference type="Proteomes" id="UP001143700"/>
    </source>
</evidence>
<sequence length="130" mass="14435">MASTTSPLLGKRGILSPPAFNQSHEVTSSLARAKQHFIEALYYRLNKLVTVDKGNIKTSIFGATMLSIVTDSKTIDEIVEMPIENLIDYLQTKGRGRFSDPEALAKAIKKAVRGSYRLGKATFYTLVILW</sequence>
<protein>
    <recommendedName>
        <fullName evidence="3">Transposase</fullName>
    </recommendedName>
</protein>
<organism evidence="1 2">
    <name type="scientific">Lactobacillus amylovorus</name>
    <dbReference type="NCBI Taxonomy" id="1604"/>
    <lineage>
        <taxon>Bacteria</taxon>
        <taxon>Bacillati</taxon>
        <taxon>Bacillota</taxon>
        <taxon>Bacilli</taxon>
        <taxon>Lactobacillales</taxon>
        <taxon>Lactobacillaceae</taxon>
        <taxon>Lactobacillus</taxon>
    </lineage>
</organism>
<dbReference type="EMBL" id="JAOTGU010000001">
    <property type="protein sequence ID" value="MDB6261061.1"/>
    <property type="molecule type" value="Genomic_DNA"/>
</dbReference>
<dbReference type="Proteomes" id="UP001143700">
    <property type="component" value="Unassembled WGS sequence"/>
</dbReference>
<evidence type="ECO:0008006" key="3">
    <source>
        <dbReference type="Google" id="ProtNLM"/>
    </source>
</evidence>
<reference evidence="1" key="2">
    <citation type="submission" date="2022-10" db="EMBL/GenBank/DDBJ databases">
        <authorList>
            <person name="Kostovova I."/>
            <person name="Moravkova M."/>
            <person name="Pechar R."/>
        </authorList>
    </citation>
    <scope>NUCLEOTIDE SEQUENCE</scope>
    <source>
        <strain evidence="1">M356A</strain>
    </source>
</reference>
<accession>A0A9X4AC90</accession>
<evidence type="ECO:0000313" key="1">
    <source>
        <dbReference type="EMBL" id="MDB6261061.1"/>
    </source>
</evidence>
<reference evidence="1" key="1">
    <citation type="journal article" date="2022" name="Microorganisms">
        <title>Antibiotic Susceptibility, Resistance Gene Determinants and Corresponding Genomic Regions in Lactobacillus amylovorus Isolates Derived from Wild Boars and Domestic Pigs.</title>
        <authorList>
            <person name="Moravkova M."/>
            <person name="Kostovova I."/>
            <person name="Kavanova K."/>
            <person name="Pechar R."/>
            <person name="Stanek S."/>
            <person name="Brychta A."/>
            <person name="Zeman M."/>
            <person name="Kubasova T."/>
        </authorList>
    </citation>
    <scope>NUCLEOTIDE SEQUENCE</scope>
    <source>
        <strain evidence="1">M356A</strain>
    </source>
</reference>